<dbReference type="GO" id="GO:0003700">
    <property type="term" value="F:DNA-binding transcription factor activity"/>
    <property type="evidence" value="ECO:0007669"/>
    <property type="project" value="TreeGrafter"/>
</dbReference>
<dbReference type="GO" id="GO:0000976">
    <property type="term" value="F:transcription cis-regulatory region binding"/>
    <property type="evidence" value="ECO:0007669"/>
    <property type="project" value="TreeGrafter"/>
</dbReference>
<dbReference type="Pfam" id="PF00356">
    <property type="entry name" value="LacI"/>
    <property type="match status" value="1"/>
</dbReference>
<dbReference type="HOGENOM" id="CLU_037628_6_1_11"/>
<dbReference type="EMBL" id="CP001854">
    <property type="protein sequence ID" value="ADB49458.1"/>
    <property type="molecule type" value="Genomic_DNA"/>
</dbReference>
<dbReference type="PANTHER" id="PTHR30146">
    <property type="entry name" value="LACI-RELATED TRANSCRIPTIONAL REPRESSOR"/>
    <property type="match status" value="1"/>
</dbReference>
<evidence type="ECO:0000313" key="5">
    <source>
        <dbReference type="EMBL" id="ADB49458.1"/>
    </source>
</evidence>
<accession>D3FCI5</accession>
<keyword evidence="2" id="KW-0238">DNA-binding</keyword>
<reference evidence="6" key="2">
    <citation type="submission" date="2010-01" db="EMBL/GenBank/DDBJ databases">
        <title>The complete genome of Conexibacter woesei DSM 14684.</title>
        <authorList>
            <consortium name="US DOE Joint Genome Institute (JGI-PGF)"/>
            <person name="Lucas S."/>
            <person name="Copeland A."/>
            <person name="Lapidus A."/>
            <person name="Glavina del Rio T."/>
            <person name="Dalin E."/>
            <person name="Tice H."/>
            <person name="Bruce D."/>
            <person name="Goodwin L."/>
            <person name="Pitluck S."/>
            <person name="Kyrpides N."/>
            <person name="Mavromatis K."/>
            <person name="Ivanova N."/>
            <person name="Mikhailova N."/>
            <person name="Chertkov O."/>
            <person name="Brettin T."/>
            <person name="Detter J.C."/>
            <person name="Han C."/>
            <person name="Larimer F."/>
            <person name="Land M."/>
            <person name="Hauser L."/>
            <person name="Markowitz V."/>
            <person name="Cheng J.-F."/>
            <person name="Hugenholtz P."/>
            <person name="Woyke T."/>
            <person name="Wu D."/>
            <person name="Pukall R."/>
            <person name="Steenblock K."/>
            <person name="Schneider S."/>
            <person name="Klenk H.-P."/>
            <person name="Eisen J.A."/>
        </authorList>
    </citation>
    <scope>NUCLEOTIDE SEQUENCE [LARGE SCALE GENOMIC DNA]</scope>
    <source>
        <strain evidence="6">DSM 14684 / CIP 108061 / JCM 11494 / NBRC 100937 / ID131577</strain>
    </source>
</reference>
<dbReference type="InterPro" id="IPR010982">
    <property type="entry name" value="Lambda_DNA-bd_dom_sf"/>
</dbReference>
<dbReference type="SUPFAM" id="SSF47413">
    <property type="entry name" value="lambda repressor-like DNA-binding domains"/>
    <property type="match status" value="1"/>
</dbReference>
<dbReference type="SUPFAM" id="SSF53822">
    <property type="entry name" value="Periplasmic binding protein-like I"/>
    <property type="match status" value="1"/>
</dbReference>
<dbReference type="SMART" id="SM00354">
    <property type="entry name" value="HTH_LACI"/>
    <property type="match status" value="1"/>
</dbReference>
<evidence type="ECO:0000256" key="3">
    <source>
        <dbReference type="ARBA" id="ARBA00023163"/>
    </source>
</evidence>
<evidence type="ECO:0000259" key="4">
    <source>
        <dbReference type="PROSITE" id="PS50932"/>
    </source>
</evidence>
<evidence type="ECO:0000313" key="6">
    <source>
        <dbReference type="Proteomes" id="UP000008229"/>
    </source>
</evidence>
<evidence type="ECO:0000256" key="2">
    <source>
        <dbReference type="ARBA" id="ARBA00023125"/>
    </source>
</evidence>
<protein>
    <submittedName>
        <fullName evidence="5">Transcriptional regulator, LacI family</fullName>
    </submittedName>
</protein>
<dbReference type="Pfam" id="PF13377">
    <property type="entry name" value="Peripla_BP_3"/>
    <property type="match status" value="1"/>
</dbReference>
<dbReference type="Proteomes" id="UP000008229">
    <property type="component" value="Chromosome"/>
</dbReference>
<sequence>MREVAERAGVAMSSVSRVLSDHPDVSPRMRRKVMEAVHELNYQPDILAQALRIGKTLSVGFAVSDIANPVLAEIITGAEKRLRAAGYSLLLTNSEGNAELDIEHISLLERRRVDGVILSLVDEHHPDVVAALRQLACPIVLVDRDIPDGVTTRGASFDHALGMRAATEHLLELGHRRFALITGGPERPARERRQAVEETLANVPDAEHTAYPGGFSVDHGRRAVLEILAQDSRPTAIIAGGNMLMEGALMSLREAGVRLGGDLSFVGCDDLAVAELHDPPIAVVRRDSFAVGDAAAELLLADLEPGSNADAPREIVLPTEFVARPSCAPAPR</sequence>
<proteinExistence type="predicted"/>
<dbReference type="PROSITE" id="PS50932">
    <property type="entry name" value="HTH_LACI_2"/>
    <property type="match status" value="1"/>
</dbReference>
<name>D3FCI5_CONWI</name>
<evidence type="ECO:0000256" key="1">
    <source>
        <dbReference type="ARBA" id="ARBA00023015"/>
    </source>
</evidence>
<dbReference type="Gene3D" id="3.40.50.2300">
    <property type="match status" value="2"/>
</dbReference>
<dbReference type="InterPro" id="IPR000843">
    <property type="entry name" value="HTH_LacI"/>
</dbReference>
<dbReference type="eggNOG" id="COG1609">
    <property type="taxonomic scope" value="Bacteria"/>
</dbReference>
<dbReference type="Gene3D" id="1.10.260.40">
    <property type="entry name" value="lambda repressor-like DNA-binding domains"/>
    <property type="match status" value="1"/>
</dbReference>
<dbReference type="STRING" id="469383.Cwoe_1025"/>
<reference evidence="5 6" key="1">
    <citation type="journal article" date="2010" name="Stand. Genomic Sci.">
        <title>Complete genome sequence of Conexibacter woesei type strain (ID131577).</title>
        <authorList>
            <person name="Pukall R."/>
            <person name="Lapidus A."/>
            <person name="Glavina Del Rio T."/>
            <person name="Copeland A."/>
            <person name="Tice H."/>
            <person name="Cheng J.-F."/>
            <person name="Lucas S."/>
            <person name="Chen F."/>
            <person name="Nolan M."/>
            <person name="Bruce D."/>
            <person name="Goodwin L."/>
            <person name="Pitluck S."/>
            <person name="Mavromatis K."/>
            <person name="Ivanova N."/>
            <person name="Ovchinnikova G."/>
            <person name="Pati A."/>
            <person name="Chen A."/>
            <person name="Palaniappan K."/>
            <person name="Land M."/>
            <person name="Hauser L."/>
            <person name="Chang Y.-J."/>
            <person name="Jeffries C.D."/>
            <person name="Chain P."/>
            <person name="Meincke L."/>
            <person name="Sims D."/>
            <person name="Brettin T."/>
            <person name="Detter J.C."/>
            <person name="Rohde M."/>
            <person name="Goeker M."/>
            <person name="Bristow J."/>
            <person name="Eisen J.A."/>
            <person name="Markowitz V."/>
            <person name="Kyrpides N.C."/>
            <person name="Klenk H.-P."/>
            <person name="Hugenholtz P."/>
        </authorList>
    </citation>
    <scope>NUCLEOTIDE SEQUENCE [LARGE SCALE GENOMIC DNA]</scope>
    <source>
        <strain evidence="6">DSM 14684 / CIP 108061 / JCM 11494 / NBRC 100937 / ID131577</strain>
    </source>
</reference>
<dbReference type="PANTHER" id="PTHR30146:SF109">
    <property type="entry name" value="HTH-TYPE TRANSCRIPTIONAL REGULATOR GALS"/>
    <property type="match status" value="1"/>
</dbReference>
<dbReference type="CDD" id="cd01392">
    <property type="entry name" value="HTH_LacI"/>
    <property type="match status" value="1"/>
</dbReference>
<keyword evidence="1" id="KW-0805">Transcription regulation</keyword>
<dbReference type="KEGG" id="cwo:Cwoe_1025"/>
<dbReference type="InterPro" id="IPR046335">
    <property type="entry name" value="LacI/GalR-like_sensor"/>
</dbReference>
<gene>
    <name evidence="5" type="ordered locus">Cwoe_1025</name>
</gene>
<organism evidence="5 6">
    <name type="scientific">Conexibacter woesei (strain DSM 14684 / CCUG 47730 / CIP 108061 / JCM 11494 / NBRC 100937 / ID131577)</name>
    <dbReference type="NCBI Taxonomy" id="469383"/>
    <lineage>
        <taxon>Bacteria</taxon>
        <taxon>Bacillati</taxon>
        <taxon>Actinomycetota</taxon>
        <taxon>Thermoleophilia</taxon>
        <taxon>Solirubrobacterales</taxon>
        <taxon>Conexibacteraceae</taxon>
        <taxon>Conexibacter</taxon>
    </lineage>
</organism>
<keyword evidence="6" id="KW-1185">Reference proteome</keyword>
<dbReference type="InterPro" id="IPR028082">
    <property type="entry name" value="Peripla_BP_I"/>
</dbReference>
<dbReference type="AlphaFoldDB" id="D3FCI5"/>
<feature type="domain" description="HTH lacI-type" evidence="4">
    <location>
        <begin position="1"/>
        <end position="53"/>
    </location>
</feature>
<keyword evidence="3" id="KW-0804">Transcription</keyword>